<dbReference type="RefSeq" id="WP_085384552.1">
    <property type="nucleotide sequence ID" value="NZ_NAFJ01000149.1"/>
</dbReference>
<dbReference type="InterPro" id="IPR035959">
    <property type="entry name" value="RutC-like_sf"/>
</dbReference>
<accession>A0ABX3X322</accession>
<evidence type="ECO:0000313" key="2">
    <source>
        <dbReference type="Proteomes" id="UP000193884"/>
    </source>
</evidence>
<dbReference type="CDD" id="cd00448">
    <property type="entry name" value="YjgF_YER057c_UK114_family"/>
    <property type="match status" value="1"/>
</dbReference>
<evidence type="ECO:0008006" key="3">
    <source>
        <dbReference type="Google" id="ProtNLM"/>
    </source>
</evidence>
<dbReference type="Proteomes" id="UP000193884">
    <property type="component" value="Unassembled WGS sequence"/>
</dbReference>
<comment type="caution">
    <text evidence="1">The sequence shown here is derived from an EMBL/GenBank/DDBJ whole genome shotgun (WGS) entry which is preliminary data.</text>
</comment>
<dbReference type="EMBL" id="NAFK01000160">
    <property type="protein sequence ID" value="OSJ28768.1"/>
    <property type="molecule type" value="Genomic_DNA"/>
</dbReference>
<dbReference type="SUPFAM" id="SSF55298">
    <property type="entry name" value="YjgF-like"/>
    <property type="match status" value="1"/>
</dbReference>
<gene>
    <name evidence="1" type="ORF">BST63_16580</name>
</gene>
<dbReference type="Pfam" id="PF01042">
    <property type="entry name" value="Ribonuc_L-PSP"/>
    <property type="match status" value="1"/>
</dbReference>
<sequence length="126" mass="13556">MSKQIPCSPARWAGDLLNVAGQLGTAPGGLVTAAGDRAAQVAAQTRQALKNLLEIVEANGLNAADIVKATVYLVKWGDYEAMHAEYTKVFPSSSEDNPPARMTMAVHELWNGALVEIDCWAYRKKA</sequence>
<dbReference type="Gene3D" id="3.30.1330.40">
    <property type="entry name" value="RutC-like"/>
    <property type="match status" value="1"/>
</dbReference>
<reference evidence="1 2" key="1">
    <citation type="submission" date="2017-03" db="EMBL/GenBank/DDBJ databases">
        <title>Whole genome sequences of fourteen strains of Bradyrhizobium canariense and one strain of Bradyrhizobium japonicum isolated from Lupinus (Papilionoideae: Genisteae) species in Algeria.</title>
        <authorList>
            <person name="Crovadore J."/>
            <person name="Chekireb D."/>
            <person name="Brachmann A."/>
            <person name="Chablais R."/>
            <person name="Cochard B."/>
            <person name="Lefort F."/>
        </authorList>
    </citation>
    <scope>NUCLEOTIDE SEQUENCE [LARGE SCALE GENOMIC DNA]</scope>
    <source>
        <strain evidence="1 2">UBMAN05</strain>
    </source>
</reference>
<evidence type="ECO:0000313" key="1">
    <source>
        <dbReference type="EMBL" id="OSJ28768.1"/>
    </source>
</evidence>
<dbReference type="PANTHER" id="PTHR11803">
    <property type="entry name" value="2-IMINOBUTANOATE/2-IMINOPROPANOATE DEAMINASE RIDA"/>
    <property type="match status" value="1"/>
</dbReference>
<dbReference type="InterPro" id="IPR006175">
    <property type="entry name" value="YjgF/YER057c/UK114"/>
</dbReference>
<name>A0ABX3X322_9BRAD</name>
<keyword evidence="2" id="KW-1185">Reference proteome</keyword>
<protein>
    <recommendedName>
        <fullName evidence="3">Enamine deaminase RidA, house cleaning of reactive enamine intermediates, YjgF/YER057c/UK114 family</fullName>
    </recommendedName>
</protein>
<dbReference type="PANTHER" id="PTHR11803:SF39">
    <property type="entry name" value="2-IMINOBUTANOATE_2-IMINOPROPANOATE DEAMINASE"/>
    <property type="match status" value="1"/>
</dbReference>
<organism evidence="1 2">
    <name type="scientific">Bradyrhizobium canariense</name>
    <dbReference type="NCBI Taxonomy" id="255045"/>
    <lineage>
        <taxon>Bacteria</taxon>
        <taxon>Pseudomonadati</taxon>
        <taxon>Pseudomonadota</taxon>
        <taxon>Alphaproteobacteria</taxon>
        <taxon>Hyphomicrobiales</taxon>
        <taxon>Nitrobacteraceae</taxon>
        <taxon>Bradyrhizobium</taxon>
    </lineage>
</organism>
<proteinExistence type="predicted"/>